<dbReference type="InterPro" id="IPR049940">
    <property type="entry name" value="GluQ/Sye"/>
</dbReference>
<dbReference type="NCBIfam" id="NF004314">
    <property type="entry name" value="PRK05710.1-3"/>
    <property type="match status" value="1"/>
</dbReference>
<feature type="binding site" evidence="7">
    <location>
        <position position="177"/>
    </location>
    <ligand>
        <name>L-glutamate</name>
        <dbReference type="ChEBI" id="CHEBI:29985"/>
    </ligand>
</feature>
<feature type="binding site" evidence="7">
    <location>
        <position position="46"/>
    </location>
    <ligand>
        <name>L-glutamate</name>
        <dbReference type="ChEBI" id="CHEBI:29985"/>
    </ligand>
</feature>
<feature type="short sequence motif" description="'HIGH' region" evidence="7">
    <location>
        <begin position="13"/>
        <end position="23"/>
    </location>
</feature>
<comment type="similarity">
    <text evidence="7">Belongs to the class-I aminoacyl-tRNA synthetase family. GluQ subfamily.</text>
</comment>
<evidence type="ECO:0000256" key="7">
    <source>
        <dbReference type="HAMAP-Rule" id="MF_01428"/>
    </source>
</evidence>
<dbReference type="GO" id="GO:0008270">
    <property type="term" value="F:zinc ion binding"/>
    <property type="evidence" value="ECO:0007669"/>
    <property type="project" value="UniProtKB-UniRule"/>
</dbReference>
<protein>
    <recommendedName>
        <fullName evidence="7">Glutamyl-Q tRNA(Asp) synthetase</fullName>
        <shortName evidence="7">Glu-Q-RSs</shortName>
        <ecNumber evidence="7">6.1.1.-</ecNumber>
    </recommendedName>
</protein>
<evidence type="ECO:0000256" key="2">
    <source>
        <dbReference type="ARBA" id="ARBA00022723"/>
    </source>
</evidence>
<evidence type="ECO:0000313" key="10">
    <source>
        <dbReference type="EMBL" id="VUX55808.1"/>
    </source>
</evidence>
<comment type="function">
    <text evidence="7">Catalyzes the tRNA-independent activation of glutamate in presence of ATP and the subsequent transfer of glutamate onto a tRNA(Asp). Glutamate is transferred on the 2-amino-5-(4,5-dihydroxy-2-cyclopenten-1-yl) moiety of the queuosine in the wobble position of the QUC anticodon.</text>
</comment>
<keyword evidence="8" id="KW-0648">Protein biosynthesis</keyword>
<dbReference type="EC" id="6.1.1.-" evidence="7"/>
<name>A0A7D9D1U2_9GAMM</name>
<feature type="binding site" evidence="7">
    <location>
        <position position="121"/>
    </location>
    <ligand>
        <name>Zn(2+)</name>
        <dbReference type="ChEBI" id="CHEBI:29105"/>
    </ligand>
</feature>
<dbReference type="SUPFAM" id="SSF52374">
    <property type="entry name" value="Nucleotidylyl transferase"/>
    <property type="match status" value="1"/>
</dbReference>
<evidence type="ECO:0000256" key="5">
    <source>
        <dbReference type="ARBA" id="ARBA00022840"/>
    </source>
</evidence>
<evidence type="ECO:0000256" key="8">
    <source>
        <dbReference type="RuleBase" id="RU363037"/>
    </source>
</evidence>
<evidence type="ECO:0000256" key="6">
    <source>
        <dbReference type="ARBA" id="ARBA00023146"/>
    </source>
</evidence>
<feature type="short sequence motif" description="'KMSKS' region" evidence="7">
    <location>
        <begin position="233"/>
        <end position="237"/>
    </location>
</feature>
<dbReference type="Gene3D" id="3.40.50.620">
    <property type="entry name" value="HUPs"/>
    <property type="match status" value="1"/>
</dbReference>
<evidence type="ECO:0000256" key="1">
    <source>
        <dbReference type="ARBA" id="ARBA00022598"/>
    </source>
</evidence>
<dbReference type="GO" id="GO:0005524">
    <property type="term" value="F:ATP binding"/>
    <property type="evidence" value="ECO:0007669"/>
    <property type="project" value="UniProtKB-KW"/>
</dbReference>
<keyword evidence="5 7" id="KW-0067">ATP-binding</keyword>
<gene>
    <name evidence="10" type="primary">yadB</name>
    <name evidence="7" type="synonym">gluQ</name>
    <name evidence="10" type="ORF">JTBM06_V1_120006</name>
</gene>
<feature type="binding site" evidence="7">
    <location>
        <position position="236"/>
    </location>
    <ligand>
        <name>ATP</name>
        <dbReference type="ChEBI" id="CHEBI:30616"/>
    </ligand>
</feature>
<sequence>MSEPARYVGRFAPSPTGPLHFGSLLAAVASYLQARVNQGKWLLRVEDIDPPREQAGADQRIIDALEAYGFEWDGPVSYQSQFAARHETLVQRLLDAGHAYRCSCSRRDLAGARRGPLGAIYPGTCRSGSRAEEVAIRVRTDDELIHFVDSLQGEQSQRLESESGDFVIKRRDGLIAYQLAVVADDHEQGITEVVRGIDLLDSTPRHIHLQRLLGLTTPDYLHIPVAENADGQKLSKLTGATEIERHDVRPVLVRALGALGQRPARDLAASSLESIWEWASDNWQLSAMAGQKSISADKYTMAKGKNRLS</sequence>
<dbReference type="InterPro" id="IPR000924">
    <property type="entry name" value="Glu/Gln-tRNA-synth"/>
</dbReference>
<dbReference type="Pfam" id="PF00749">
    <property type="entry name" value="tRNA-synt_1c"/>
    <property type="match status" value="1"/>
</dbReference>
<dbReference type="GO" id="GO:0005829">
    <property type="term" value="C:cytosol"/>
    <property type="evidence" value="ECO:0007669"/>
    <property type="project" value="TreeGrafter"/>
</dbReference>
<dbReference type="PANTHER" id="PTHR43311">
    <property type="entry name" value="GLUTAMATE--TRNA LIGASE"/>
    <property type="match status" value="1"/>
</dbReference>
<keyword evidence="6 7" id="KW-0030">Aminoacyl-tRNA synthetase</keyword>
<feature type="binding site" evidence="7">
    <location>
        <position position="125"/>
    </location>
    <ligand>
        <name>Zn(2+)</name>
        <dbReference type="ChEBI" id="CHEBI:29105"/>
    </ligand>
</feature>
<dbReference type="InterPro" id="IPR014729">
    <property type="entry name" value="Rossmann-like_a/b/a_fold"/>
</dbReference>
<dbReference type="PRINTS" id="PR00987">
    <property type="entry name" value="TRNASYNTHGLU"/>
</dbReference>
<feature type="binding site" evidence="7">
    <location>
        <position position="195"/>
    </location>
    <ligand>
        <name>L-glutamate</name>
        <dbReference type="ChEBI" id="CHEBI:29985"/>
    </ligand>
</feature>
<dbReference type="EMBL" id="LR633967">
    <property type="protein sequence ID" value="VUX55808.1"/>
    <property type="molecule type" value="Genomic_DNA"/>
</dbReference>
<organism evidence="10">
    <name type="scientific">uncultured Woeseiaceae bacterium</name>
    <dbReference type="NCBI Taxonomy" id="1983305"/>
    <lineage>
        <taxon>Bacteria</taxon>
        <taxon>Pseudomonadati</taxon>
        <taxon>Pseudomonadota</taxon>
        <taxon>Gammaproteobacteria</taxon>
        <taxon>Woeseiales</taxon>
        <taxon>Woeseiaceae</taxon>
        <taxon>environmental samples</taxon>
    </lineage>
</organism>
<dbReference type="PANTHER" id="PTHR43311:SF1">
    <property type="entry name" value="GLUTAMYL-Q TRNA(ASP) SYNTHETASE"/>
    <property type="match status" value="1"/>
</dbReference>
<dbReference type="InterPro" id="IPR022380">
    <property type="entry name" value="Glu-Q_tRNA(Asp)_Synthase"/>
</dbReference>
<comment type="cofactor">
    <cofactor evidence="7">
        <name>Zn(2+)</name>
        <dbReference type="ChEBI" id="CHEBI:29105"/>
    </cofactor>
    <text evidence="7">Binds 1 zinc ion per subunit.</text>
</comment>
<dbReference type="HAMAP" id="MF_01428">
    <property type="entry name" value="Glu_Q_tRNA_synth"/>
    <property type="match status" value="1"/>
</dbReference>
<evidence type="ECO:0000256" key="3">
    <source>
        <dbReference type="ARBA" id="ARBA00022741"/>
    </source>
</evidence>
<keyword evidence="3 7" id="KW-0547">Nucleotide-binding</keyword>
<keyword evidence="4 7" id="KW-0862">Zinc</keyword>
<feature type="binding site" evidence="7">
    <location>
        <position position="102"/>
    </location>
    <ligand>
        <name>Zn(2+)</name>
        <dbReference type="ChEBI" id="CHEBI:29105"/>
    </ligand>
</feature>
<proteinExistence type="inferred from homology"/>
<accession>A0A7D9D1U2</accession>
<evidence type="ECO:0000256" key="4">
    <source>
        <dbReference type="ARBA" id="ARBA00022833"/>
    </source>
</evidence>
<dbReference type="GO" id="GO:0006424">
    <property type="term" value="P:glutamyl-tRNA aminoacylation"/>
    <property type="evidence" value="ECO:0007669"/>
    <property type="project" value="InterPro"/>
</dbReference>
<feature type="binding site" evidence="7">
    <location>
        <begin position="10"/>
        <end position="14"/>
    </location>
    <ligand>
        <name>L-glutamate</name>
        <dbReference type="ChEBI" id="CHEBI:29985"/>
    </ligand>
</feature>
<keyword evidence="1 7" id="KW-0436">Ligase</keyword>
<dbReference type="GO" id="GO:0004818">
    <property type="term" value="F:glutamate-tRNA ligase activity"/>
    <property type="evidence" value="ECO:0007669"/>
    <property type="project" value="TreeGrafter"/>
</dbReference>
<keyword evidence="2 7" id="KW-0479">Metal-binding</keyword>
<reference evidence="10" key="1">
    <citation type="submission" date="2019-07" db="EMBL/GenBank/DDBJ databases">
        <authorList>
            <person name="Weber M."/>
            <person name="Kostadinov I."/>
            <person name="Kostadinov D I."/>
        </authorList>
    </citation>
    <scope>NUCLEOTIDE SEQUENCE</scope>
    <source>
        <strain evidence="10">Gfbio:sag-sample-m06:053724c1-46a9-4a36-b237-ea2bf867836b</strain>
    </source>
</reference>
<dbReference type="AlphaFoldDB" id="A0A7D9D1U2"/>
<evidence type="ECO:0000259" key="9">
    <source>
        <dbReference type="Pfam" id="PF00749"/>
    </source>
</evidence>
<dbReference type="GO" id="GO:0006400">
    <property type="term" value="P:tRNA modification"/>
    <property type="evidence" value="ECO:0007669"/>
    <property type="project" value="InterPro"/>
</dbReference>
<dbReference type="FunFam" id="3.40.50.620:FF:000093">
    <property type="entry name" value="Glutamyl-Q tRNA(Asp) synthetase"/>
    <property type="match status" value="1"/>
</dbReference>
<dbReference type="NCBIfam" id="TIGR03838">
    <property type="entry name" value="queuosine_YadB"/>
    <property type="match status" value="1"/>
</dbReference>
<dbReference type="InterPro" id="IPR020058">
    <property type="entry name" value="Glu/Gln-tRNA-synth_Ib_cat-dom"/>
</dbReference>
<feature type="binding site" evidence="7">
    <location>
        <position position="104"/>
    </location>
    <ligand>
        <name>Zn(2+)</name>
        <dbReference type="ChEBI" id="CHEBI:29105"/>
    </ligand>
</feature>
<feature type="domain" description="Glutamyl/glutaminyl-tRNA synthetase class Ib catalytic" evidence="9">
    <location>
        <begin position="10"/>
        <end position="248"/>
    </location>
</feature>